<dbReference type="OrthoDB" id="3598904at2759"/>
<dbReference type="AlphaFoldDB" id="A0A4Z1HIR0"/>
<protein>
    <recommendedName>
        <fullName evidence="6">Transcription factor domain-containing protein</fullName>
    </recommendedName>
</protein>
<dbReference type="PANTHER" id="PTHR37534">
    <property type="entry name" value="TRANSCRIPTIONAL ACTIVATOR PROTEIN UGA3"/>
    <property type="match status" value="1"/>
</dbReference>
<name>A0A4Z1HIR0_9HELO</name>
<dbReference type="Proteomes" id="UP000297527">
    <property type="component" value="Unassembled WGS sequence"/>
</dbReference>
<comment type="caution">
    <text evidence="4">The sequence shown here is derived from an EMBL/GenBank/DDBJ whole genome shotgun (WGS) entry which is preliminary data.</text>
</comment>
<dbReference type="GO" id="GO:0000976">
    <property type="term" value="F:transcription cis-regulatory region binding"/>
    <property type="evidence" value="ECO:0007669"/>
    <property type="project" value="TreeGrafter"/>
</dbReference>
<dbReference type="Pfam" id="PF11951">
    <property type="entry name" value="Fungal_trans_2"/>
    <property type="match status" value="1"/>
</dbReference>
<evidence type="ECO:0000256" key="3">
    <source>
        <dbReference type="SAM" id="MobiDB-lite"/>
    </source>
</evidence>
<dbReference type="PANTHER" id="PTHR37534:SF49">
    <property type="entry name" value="LYSINE BIOSYNTHESIS REGULATORY PROTEIN LYS14"/>
    <property type="match status" value="1"/>
</dbReference>
<organism evidence="4 5">
    <name type="scientific">Botryotinia convoluta</name>
    <dbReference type="NCBI Taxonomy" id="54673"/>
    <lineage>
        <taxon>Eukaryota</taxon>
        <taxon>Fungi</taxon>
        <taxon>Dikarya</taxon>
        <taxon>Ascomycota</taxon>
        <taxon>Pezizomycotina</taxon>
        <taxon>Leotiomycetes</taxon>
        <taxon>Helotiales</taxon>
        <taxon>Sclerotiniaceae</taxon>
        <taxon>Botryotinia</taxon>
    </lineage>
</organism>
<evidence type="ECO:0000256" key="2">
    <source>
        <dbReference type="ARBA" id="ARBA00023242"/>
    </source>
</evidence>
<keyword evidence="5" id="KW-1185">Reference proteome</keyword>
<evidence type="ECO:0008006" key="6">
    <source>
        <dbReference type="Google" id="ProtNLM"/>
    </source>
</evidence>
<dbReference type="GO" id="GO:0005634">
    <property type="term" value="C:nucleus"/>
    <property type="evidence" value="ECO:0007669"/>
    <property type="project" value="UniProtKB-SubCell"/>
</dbReference>
<dbReference type="EMBL" id="PQXN01000312">
    <property type="protein sequence ID" value="TGO46660.1"/>
    <property type="molecule type" value="Genomic_DNA"/>
</dbReference>
<feature type="compositionally biased region" description="Polar residues" evidence="3">
    <location>
        <begin position="151"/>
        <end position="171"/>
    </location>
</feature>
<comment type="subcellular location">
    <subcellularLocation>
        <location evidence="1">Nucleus</location>
    </subcellularLocation>
</comment>
<feature type="region of interest" description="Disordered" evidence="3">
    <location>
        <begin position="150"/>
        <end position="171"/>
    </location>
</feature>
<proteinExistence type="predicted"/>
<dbReference type="GO" id="GO:0045944">
    <property type="term" value="P:positive regulation of transcription by RNA polymerase II"/>
    <property type="evidence" value="ECO:0007669"/>
    <property type="project" value="TreeGrafter"/>
</dbReference>
<evidence type="ECO:0000313" key="5">
    <source>
        <dbReference type="Proteomes" id="UP000297527"/>
    </source>
</evidence>
<dbReference type="GO" id="GO:0003700">
    <property type="term" value="F:DNA-binding transcription factor activity"/>
    <property type="evidence" value="ECO:0007669"/>
    <property type="project" value="TreeGrafter"/>
</dbReference>
<sequence>MPLMPVLYRVNLPNFIRLCVRKEDAGHVELVRSSVMKQSPHANNAIVYIIIGTAASSLSRTTGVSLDNSLVWNRMFNGTTLFSKVLLLTSSASASITPPQSNQPKEHDTLPPFTELSSDEQREKKASHYRPGIFTLVVIPGSFHGLPEYQAKSSRPTSFGTNRHPSAQQFQSTRPDVVILDRFVGYSGSRSQSENPPSRKASLGNVLSPSELPTTLVDRETDSYLLDHYRNVLANQICWLAEQVSGPDIFERYSADYSPVSESKGIKSRHLLIEKLYLAILALSSLSLSQMNHIPFADVLKRYHMVITELGSSVKTEEDAHSDGALFTHYLLLLFEVAATGHREFNMWEQHSDRILCILQLRQKAYGKEPHVFIIVYTSYIDMYALLTTTGTGSFSKTIIEQNMLPPPEDALENRSLNMIFTPEAFRQMPDLLRMNRELTLIALEMAQTGRKLKFEEKDLSKPRLEVNMNRCRSMQDLHILLMKFRDTWSRFLERKTPEESWLRELAQLPSGPFTCRTHAHLLYRACKIYYHTSMYQGQSLILAAEVEEQLSSCAREIILITKMMIDLGCLKSRFIVFPIFMAGMASRVKEEKQSALKFLRRLEETSFGSNTSTMRNLLASIIEKQEIAIAETGNHLCVSWIEELESSGQQLIMVGL</sequence>
<reference evidence="4 5" key="1">
    <citation type="submission" date="2017-12" db="EMBL/GenBank/DDBJ databases">
        <title>Comparative genomics of Botrytis spp.</title>
        <authorList>
            <person name="Valero-Jimenez C.A."/>
            <person name="Tapia P."/>
            <person name="Veloso J."/>
            <person name="Silva-Moreno E."/>
            <person name="Staats M."/>
            <person name="Valdes J.H."/>
            <person name="Van Kan J.A.L."/>
        </authorList>
    </citation>
    <scope>NUCLEOTIDE SEQUENCE [LARGE SCALE GENOMIC DNA]</scope>
    <source>
        <strain evidence="4 5">MUCL11595</strain>
    </source>
</reference>
<evidence type="ECO:0000313" key="4">
    <source>
        <dbReference type="EMBL" id="TGO46660.1"/>
    </source>
</evidence>
<gene>
    <name evidence="4" type="ORF">BCON_0313g00080</name>
</gene>
<evidence type="ECO:0000256" key="1">
    <source>
        <dbReference type="ARBA" id="ARBA00004123"/>
    </source>
</evidence>
<accession>A0A4Z1HIR0</accession>
<dbReference type="InterPro" id="IPR021858">
    <property type="entry name" value="Fun_TF"/>
</dbReference>
<keyword evidence="2" id="KW-0539">Nucleus</keyword>
<feature type="region of interest" description="Disordered" evidence="3">
    <location>
        <begin position="95"/>
        <end position="125"/>
    </location>
</feature>